<evidence type="ECO:0000256" key="3">
    <source>
        <dbReference type="ARBA" id="ARBA00023163"/>
    </source>
</evidence>
<gene>
    <name evidence="5" type="ORF">CGC56_08940</name>
</gene>
<dbReference type="InterPro" id="IPR009057">
    <property type="entry name" value="Homeodomain-like_sf"/>
</dbReference>
<dbReference type="RefSeq" id="WP_095917560.1">
    <property type="nucleotide sequence ID" value="NZ_CP022388.1"/>
</dbReference>
<evidence type="ECO:0000256" key="2">
    <source>
        <dbReference type="ARBA" id="ARBA00023125"/>
    </source>
</evidence>
<dbReference type="Gene3D" id="1.10.10.60">
    <property type="entry name" value="Homeodomain-like"/>
    <property type="match status" value="2"/>
</dbReference>
<feature type="domain" description="HTH araC/xylS-type" evidence="4">
    <location>
        <begin position="197"/>
        <end position="295"/>
    </location>
</feature>
<evidence type="ECO:0000313" key="5">
    <source>
        <dbReference type="EMBL" id="ATA92271.1"/>
    </source>
</evidence>
<dbReference type="EMBL" id="CP022388">
    <property type="protein sequence ID" value="ATA92271.1"/>
    <property type="molecule type" value="Genomic_DNA"/>
</dbReference>
<dbReference type="PROSITE" id="PS00041">
    <property type="entry name" value="HTH_ARAC_FAMILY_1"/>
    <property type="match status" value="1"/>
</dbReference>
<dbReference type="PANTHER" id="PTHR47893">
    <property type="entry name" value="REGULATORY PROTEIN PCHR"/>
    <property type="match status" value="1"/>
</dbReference>
<keyword evidence="3" id="KW-0804">Transcription</keyword>
<reference evidence="6" key="1">
    <citation type="submission" date="2017-06" db="EMBL/GenBank/DDBJ databases">
        <title>Capnocytophaga spp. assemblies.</title>
        <authorList>
            <person name="Gulvik C.A."/>
        </authorList>
    </citation>
    <scope>NUCLEOTIDE SEQUENCE [LARGE SCALE GENOMIC DNA]</scope>
    <source>
        <strain evidence="6">H5594</strain>
    </source>
</reference>
<evidence type="ECO:0000259" key="4">
    <source>
        <dbReference type="PROSITE" id="PS01124"/>
    </source>
</evidence>
<dbReference type="Pfam" id="PF12833">
    <property type="entry name" value="HTH_18"/>
    <property type="match status" value="1"/>
</dbReference>
<dbReference type="InterPro" id="IPR018062">
    <property type="entry name" value="HTH_AraC-typ_CS"/>
</dbReference>
<dbReference type="PANTHER" id="PTHR47893:SF1">
    <property type="entry name" value="REGULATORY PROTEIN PCHR"/>
    <property type="match status" value="1"/>
</dbReference>
<dbReference type="AlphaFoldDB" id="A0A250G4Y8"/>
<protein>
    <submittedName>
        <fullName evidence="5">AraC family transcriptional regulator</fullName>
    </submittedName>
</protein>
<dbReference type="Proteomes" id="UP000243136">
    <property type="component" value="Chromosome"/>
</dbReference>
<evidence type="ECO:0000256" key="1">
    <source>
        <dbReference type="ARBA" id="ARBA00023015"/>
    </source>
</evidence>
<name>A0A250G4Y8_9FLAO</name>
<dbReference type="InterPro" id="IPR020449">
    <property type="entry name" value="Tscrpt_reg_AraC-type_HTH"/>
</dbReference>
<sequence length="296" mass="34377">MNISLFKNIAQGTAEIFIIDDAIILIKNQNDSAQMVEFKHEVYQNYIQFHFNIKGVAYFLFNMGQYQVSLPAGKMLLLYNPQKELPLHQKIESKSSVVSVLISIQKFHSLFSNEAEYVDFLKVENKDKKYYTEDEISPSIMVVLHQMINANFQKNLQPLYLKSKIYELLTLYFNRSVETDIEQCPFLADEENILKIRKAKEIIIENMAEPPSLPELAHQVGLNIKKLKEGFKQVYGDSVYAFLFDYKMDLARKMLESNEFNVNEVSLKVGYSTPSHFIAAFKKKYGTTPKKYLMNL</sequence>
<proteinExistence type="predicted"/>
<accession>A0A250G4Y8</accession>
<dbReference type="PRINTS" id="PR00032">
    <property type="entry name" value="HTHARAC"/>
</dbReference>
<keyword evidence="2" id="KW-0238">DNA-binding</keyword>
<dbReference type="SUPFAM" id="SSF46689">
    <property type="entry name" value="Homeodomain-like"/>
    <property type="match status" value="2"/>
</dbReference>
<dbReference type="GO" id="GO:0043565">
    <property type="term" value="F:sequence-specific DNA binding"/>
    <property type="evidence" value="ECO:0007669"/>
    <property type="project" value="InterPro"/>
</dbReference>
<dbReference type="InterPro" id="IPR053142">
    <property type="entry name" value="PchR_regulatory_protein"/>
</dbReference>
<dbReference type="SMART" id="SM00342">
    <property type="entry name" value="HTH_ARAC"/>
    <property type="match status" value="1"/>
</dbReference>
<dbReference type="InterPro" id="IPR018060">
    <property type="entry name" value="HTH_AraC"/>
</dbReference>
<dbReference type="PROSITE" id="PS01124">
    <property type="entry name" value="HTH_ARAC_FAMILY_2"/>
    <property type="match status" value="1"/>
</dbReference>
<dbReference type="GO" id="GO:0003700">
    <property type="term" value="F:DNA-binding transcription factor activity"/>
    <property type="evidence" value="ECO:0007669"/>
    <property type="project" value="InterPro"/>
</dbReference>
<keyword evidence="1" id="KW-0805">Transcription regulation</keyword>
<organism evidence="5 6">
    <name type="scientific">Capnocytophaga canimorsus</name>
    <dbReference type="NCBI Taxonomy" id="28188"/>
    <lineage>
        <taxon>Bacteria</taxon>
        <taxon>Pseudomonadati</taxon>
        <taxon>Bacteroidota</taxon>
        <taxon>Flavobacteriia</taxon>
        <taxon>Flavobacteriales</taxon>
        <taxon>Flavobacteriaceae</taxon>
        <taxon>Capnocytophaga</taxon>
    </lineage>
</organism>
<evidence type="ECO:0000313" key="6">
    <source>
        <dbReference type="Proteomes" id="UP000243136"/>
    </source>
</evidence>